<gene>
    <name evidence="4" type="ORF">NQZ67_21770</name>
</gene>
<protein>
    <submittedName>
        <fullName evidence="4">Uncharacterized protein</fullName>
    </submittedName>
</protein>
<dbReference type="GO" id="GO:0030420">
    <property type="term" value="P:establishment of competence for transformation"/>
    <property type="evidence" value="ECO:0007669"/>
    <property type="project" value="UniProtKB-KW"/>
</dbReference>
<evidence type="ECO:0000313" key="4">
    <source>
        <dbReference type="EMBL" id="MCR2806514.1"/>
    </source>
</evidence>
<dbReference type="EMBL" id="JANIPJ010000017">
    <property type="protein sequence ID" value="MCR2806514.1"/>
    <property type="molecule type" value="Genomic_DNA"/>
</dbReference>
<accession>A0A9X2MTG5</accession>
<dbReference type="InterPro" id="IPR012902">
    <property type="entry name" value="N_methyl_site"/>
</dbReference>
<reference evidence="4" key="1">
    <citation type="submission" date="2022-08" db="EMBL/GenBank/DDBJ databases">
        <title>The genomic sequence of strain Paenibacillus sp. SCIV0701.</title>
        <authorList>
            <person name="Zhao H."/>
        </authorList>
    </citation>
    <scope>NUCLEOTIDE SEQUENCE</scope>
    <source>
        <strain evidence="4">SCIV0701</strain>
    </source>
</reference>
<keyword evidence="3" id="KW-0472">Membrane</keyword>
<name>A0A9X2MTG5_9BACL</name>
<comment type="caution">
    <text evidence="4">The sequence shown here is derived from an EMBL/GenBank/DDBJ whole genome shotgun (WGS) entry which is preliminary data.</text>
</comment>
<dbReference type="GO" id="GO:0009986">
    <property type="term" value="C:cell surface"/>
    <property type="evidence" value="ECO:0007669"/>
    <property type="project" value="UniProtKB-SubCell"/>
</dbReference>
<evidence type="ECO:0000256" key="1">
    <source>
        <dbReference type="ARBA" id="ARBA00004241"/>
    </source>
</evidence>
<organism evidence="4 5">
    <name type="scientific">Paenibacillus soyae</name>
    <dbReference type="NCBI Taxonomy" id="2969249"/>
    <lineage>
        <taxon>Bacteria</taxon>
        <taxon>Bacillati</taxon>
        <taxon>Bacillota</taxon>
        <taxon>Bacilli</taxon>
        <taxon>Bacillales</taxon>
        <taxon>Paenibacillaceae</taxon>
        <taxon>Paenibacillus</taxon>
    </lineage>
</organism>
<sequence length="167" mass="18667">MFKQLRNEKGLTLVEVLGVLVLTVLILGSLIYMLQYSSLGTKQVSEREQTLQQSRDIMNHIVGTVRIGLIPPSLESRTGSNLRLEDVVEGQFADYKFDAATNTLTVEYQLKNDAGELASEPATHTFSNKVKNIVFHTFDSKVEVTLEMYLPNNQVHTTSTTVYSPNS</sequence>
<keyword evidence="5" id="KW-1185">Reference proteome</keyword>
<proteinExistence type="predicted"/>
<keyword evidence="3" id="KW-1133">Transmembrane helix</keyword>
<evidence type="ECO:0000313" key="5">
    <source>
        <dbReference type="Proteomes" id="UP001141950"/>
    </source>
</evidence>
<keyword evidence="2" id="KW-0178">Competence</keyword>
<dbReference type="Proteomes" id="UP001141950">
    <property type="component" value="Unassembled WGS sequence"/>
</dbReference>
<evidence type="ECO:0000256" key="2">
    <source>
        <dbReference type="ARBA" id="ARBA00023287"/>
    </source>
</evidence>
<dbReference type="PROSITE" id="PS00409">
    <property type="entry name" value="PROKAR_NTER_METHYL"/>
    <property type="match status" value="1"/>
</dbReference>
<keyword evidence="3" id="KW-0812">Transmembrane</keyword>
<dbReference type="AlphaFoldDB" id="A0A9X2MTG5"/>
<feature type="transmembrane region" description="Helical" evidence="3">
    <location>
        <begin position="12"/>
        <end position="34"/>
    </location>
</feature>
<evidence type="ECO:0000256" key="3">
    <source>
        <dbReference type="SAM" id="Phobius"/>
    </source>
</evidence>
<dbReference type="RefSeq" id="WP_257450020.1">
    <property type="nucleotide sequence ID" value="NZ_JANIPJ010000017.1"/>
</dbReference>
<comment type="subcellular location">
    <subcellularLocation>
        <location evidence="1">Cell surface</location>
    </subcellularLocation>
</comment>